<dbReference type="InterPro" id="IPR002645">
    <property type="entry name" value="STAS_dom"/>
</dbReference>
<dbReference type="EMBL" id="JBHSVR010000001">
    <property type="protein sequence ID" value="MFC6635294.1"/>
    <property type="molecule type" value="Genomic_DNA"/>
</dbReference>
<dbReference type="RefSeq" id="WP_377516661.1">
    <property type="nucleotide sequence ID" value="NZ_JBHSVR010000001.1"/>
</dbReference>
<dbReference type="PROSITE" id="PS50801">
    <property type="entry name" value="STAS"/>
    <property type="match status" value="1"/>
</dbReference>
<gene>
    <name evidence="2" type="ORF">ACFQBM_18610</name>
</gene>
<evidence type="ECO:0000313" key="2">
    <source>
        <dbReference type="EMBL" id="MFC6635294.1"/>
    </source>
</evidence>
<dbReference type="Pfam" id="PF13466">
    <property type="entry name" value="STAS_2"/>
    <property type="match status" value="1"/>
</dbReference>
<sequence>MKGKFAMVVSEQATARVSSELSEGGDALTIRVAGSFDFNLHRDFQRAYQNLSPSPRHYCIDLSETLHLDSAALGMLLLLRDHCLGEEPEEGQCRVELMNANDHVGNILAVSNFDKIFTIR</sequence>
<comment type="caution">
    <text evidence="2">The sequence shown here is derived from an EMBL/GenBank/DDBJ whole genome shotgun (WGS) entry which is preliminary data.</text>
</comment>
<organism evidence="2 3">
    <name type="scientific">Microbulbifer taiwanensis</name>
    <dbReference type="NCBI Taxonomy" id="986746"/>
    <lineage>
        <taxon>Bacteria</taxon>
        <taxon>Pseudomonadati</taxon>
        <taxon>Pseudomonadota</taxon>
        <taxon>Gammaproteobacteria</taxon>
        <taxon>Cellvibrionales</taxon>
        <taxon>Microbulbiferaceae</taxon>
        <taxon>Microbulbifer</taxon>
    </lineage>
</organism>
<dbReference type="SUPFAM" id="SSF52091">
    <property type="entry name" value="SpoIIaa-like"/>
    <property type="match status" value="1"/>
</dbReference>
<proteinExistence type="predicted"/>
<accession>A0ABW1YRC9</accession>
<reference evidence="3" key="1">
    <citation type="journal article" date="2019" name="Int. J. Syst. Evol. Microbiol.">
        <title>The Global Catalogue of Microorganisms (GCM) 10K type strain sequencing project: providing services to taxonomists for standard genome sequencing and annotation.</title>
        <authorList>
            <consortium name="The Broad Institute Genomics Platform"/>
            <consortium name="The Broad Institute Genome Sequencing Center for Infectious Disease"/>
            <person name="Wu L."/>
            <person name="Ma J."/>
        </authorList>
    </citation>
    <scope>NUCLEOTIDE SEQUENCE [LARGE SCALE GENOMIC DNA]</scope>
    <source>
        <strain evidence="3">CGMCC 1.13718</strain>
    </source>
</reference>
<protein>
    <submittedName>
        <fullName evidence="2">STAS domain-containing protein</fullName>
    </submittedName>
</protein>
<evidence type="ECO:0000259" key="1">
    <source>
        <dbReference type="PROSITE" id="PS50801"/>
    </source>
</evidence>
<dbReference type="Proteomes" id="UP001596425">
    <property type="component" value="Unassembled WGS sequence"/>
</dbReference>
<evidence type="ECO:0000313" key="3">
    <source>
        <dbReference type="Proteomes" id="UP001596425"/>
    </source>
</evidence>
<keyword evidence="3" id="KW-1185">Reference proteome</keyword>
<name>A0ABW1YRC9_9GAMM</name>
<dbReference type="InterPro" id="IPR036513">
    <property type="entry name" value="STAS_dom_sf"/>
</dbReference>
<dbReference type="Gene3D" id="3.30.750.24">
    <property type="entry name" value="STAS domain"/>
    <property type="match status" value="1"/>
</dbReference>
<dbReference type="InterPro" id="IPR058548">
    <property type="entry name" value="MlaB-like_STAS"/>
</dbReference>
<feature type="domain" description="STAS" evidence="1">
    <location>
        <begin position="17"/>
        <end position="120"/>
    </location>
</feature>
<dbReference type="CDD" id="cd07043">
    <property type="entry name" value="STAS_anti-anti-sigma_factors"/>
    <property type="match status" value="1"/>
</dbReference>